<dbReference type="InterPro" id="IPR016161">
    <property type="entry name" value="Ald_DH/histidinol_DH"/>
</dbReference>
<sequence length="89" mass="10120">MEEISIAELRETFESGRTKCVSWRKKQLKALLDLVSENEDSIFKALDQDLGKSPVESYRDEVGVVKKSATYSLSCLDKWVAPKKVLLQL</sequence>
<evidence type="ECO:0000256" key="1">
    <source>
        <dbReference type="ARBA" id="ARBA00023002"/>
    </source>
</evidence>
<keyword evidence="3" id="KW-1185">Reference proteome</keyword>
<organism evidence="2 3">
    <name type="scientific">Hibiscus syriacus</name>
    <name type="common">Rose of Sharon</name>
    <dbReference type="NCBI Taxonomy" id="106335"/>
    <lineage>
        <taxon>Eukaryota</taxon>
        <taxon>Viridiplantae</taxon>
        <taxon>Streptophyta</taxon>
        <taxon>Embryophyta</taxon>
        <taxon>Tracheophyta</taxon>
        <taxon>Spermatophyta</taxon>
        <taxon>Magnoliopsida</taxon>
        <taxon>eudicotyledons</taxon>
        <taxon>Gunneridae</taxon>
        <taxon>Pentapetalae</taxon>
        <taxon>rosids</taxon>
        <taxon>malvids</taxon>
        <taxon>Malvales</taxon>
        <taxon>Malvaceae</taxon>
        <taxon>Malvoideae</taxon>
        <taxon>Hibiscus</taxon>
    </lineage>
</organism>
<dbReference type="InterPro" id="IPR016162">
    <property type="entry name" value="Ald_DH_N"/>
</dbReference>
<accession>A0A6A3AVK6</accession>
<dbReference type="Gene3D" id="3.40.605.10">
    <property type="entry name" value="Aldehyde Dehydrogenase, Chain A, domain 1"/>
    <property type="match status" value="1"/>
</dbReference>
<dbReference type="AlphaFoldDB" id="A0A6A3AVK6"/>
<evidence type="ECO:0000313" key="3">
    <source>
        <dbReference type="Proteomes" id="UP000436088"/>
    </source>
</evidence>
<proteinExistence type="predicted"/>
<dbReference type="SUPFAM" id="SSF53720">
    <property type="entry name" value="ALDH-like"/>
    <property type="match status" value="1"/>
</dbReference>
<keyword evidence="1" id="KW-0560">Oxidoreductase</keyword>
<comment type="caution">
    <text evidence="2">The sequence shown here is derived from an EMBL/GenBank/DDBJ whole genome shotgun (WGS) entry which is preliminary data.</text>
</comment>
<evidence type="ECO:0008006" key="4">
    <source>
        <dbReference type="Google" id="ProtNLM"/>
    </source>
</evidence>
<dbReference type="PANTHER" id="PTHR43570">
    <property type="entry name" value="ALDEHYDE DEHYDROGENASE"/>
    <property type="match status" value="1"/>
</dbReference>
<dbReference type="Proteomes" id="UP000436088">
    <property type="component" value="Unassembled WGS sequence"/>
</dbReference>
<dbReference type="GO" id="GO:0005737">
    <property type="term" value="C:cytoplasm"/>
    <property type="evidence" value="ECO:0007669"/>
    <property type="project" value="TreeGrafter"/>
</dbReference>
<dbReference type="EMBL" id="VEPZ02000966">
    <property type="protein sequence ID" value="KAE8707115.1"/>
    <property type="molecule type" value="Genomic_DNA"/>
</dbReference>
<dbReference type="InterPro" id="IPR012394">
    <property type="entry name" value="Aldehyde_DH_NAD(P)"/>
</dbReference>
<dbReference type="PANTHER" id="PTHR43570:SF17">
    <property type="entry name" value="ALDEHYDE DEHYDROGENASE FAMILY 3 MEMBER F1"/>
    <property type="match status" value="1"/>
</dbReference>
<evidence type="ECO:0000313" key="2">
    <source>
        <dbReference type="EMBL" id="KAE8707115.1"/>
    </source>
</evidence>
<gene>
    <name evidence="2" type="ORF">F3Y22_tig00110387pilonHSYRG00894</name>
</gene>
<protein>
    <recommendedName>
        <fullName evidence="4">Aldehyde dehydrogenase domain-containing protein</fullName>
    </recommendedName>
</protein>
<dbReference type="GO" id="GO:0006081">
    <property type="term" value="P:aldehyde metabolic process"/>
    <property type="evidence" value="ECO:0007669"/>
    <property type="project" value="InterPro"/>
</dbReference>
<dbReference type="GO" id="GO:0004029">
    <property type="term" value="F:aldehyde dehydrogenase (NAD+) activity"/>
    <property type="evidence" value="ECO:0007669"/>
    <property type="project" value="TreeGrafter"/>
</dbReference>
<reference evidence="2" key="1">
    <citation type="submission" date="2019-09" db="EMBL/GenBank/DDBJ databases">
        <title>Draft genome information of white flower Hibiscus syriacus.</title>
        <authorList>
            <person name="Kim Y.-M."/>
        </authorList>
    </citation>
    <scope>NUCLEOTIDE SEQUENCE [LARGE SCALE GENOMIC DNA]</scope>
    <source>
        <strain evidence="2">YM2019G1</strain>
    </source>
</reference>
<name>A0A6A3AVK6_HIBSY</name>